<evidence type="ECO:0000256" key="2">
    <source>
        <dbReference type="SAM" id="Phobius"/>
    </source>
</evidence>
<evidence type="ECO:0000313" key="4">
    <source>
        <dbReference type="Proteomes" id="UP001378592"/>
    </source>
</evidence>
<keyword evidence="4" id="KW-1185">Reference proteome</keyword>
<accession>A0AAN9Z4X8</accession>
<sequence length="375" mass="41874">MENNNKESFTLLGMSDSGSDSGSIPEFVAPRKKKVRRRVRGSSGHRVRYREPCTCNARTVGLSLAATLLLCWLIVLSWLAVVLHNELKRLDANVNNVVAGSQGVTDALQKYHSLSRGLQKNQTVLYAKLEVLETKIANFSSQVTPMQYTLHELQEKLKAAPELVNVPQNLKDLKENVASFGSQIRDFNTTVTELKNQNSQLLEKTNMLVKNITNTEQTVEMLLNASQQNHGTSAAYGEETKAILSLTNQLSQNITRVNETLSNKFQWIDDEQKKDKKDLEELQELGQSISARVTTLEGECPKSSAKITALQQQIDNITHLVTSDEGQLRDLNNHFVLFQSNNSQLREMVNNMHEAISQLSSQMLTSPATPNGEVP</sequence>
<keyword evidence="2" id="KW-1133">Transmembrane helix</keyword>
<dbReference type="AlphaFoldDB" id="A0AAN9Z4X8"/>
<reference evidence="3 4" key="1">
    <citation type="submission" date="2024-03" db="EMBL/GenBank/DDBJ databases">
        <title>The genome assembly and annotation of the cricket Gryllus longicercus Weissman &amp; Gray.</title>
        <authorList>
            <person name="Szrajer S."/>
            <person name="Gray D."/>
            <person name="Ylla G."/>
        </authorList>
    </citation>
    <scope>NUCLEOTIDE SEQUENCE [LARGE SCALE GENOMIC DNA]</scope>
    <source>
        <strain evidence="3">DAG 2021-001</strain>
        <tissue evidence="3">Whole body minus gut</tissue>
    </source>
</reference>
<dbReference type="Proteomes" id="UP001378592">
    <property type="component" value="Unassembled WGS sequence"/>
</dbReference>
<dbReference type="Gene3D" id="1.10.287.1490">
    <property type="match status" value="1"/>
</dbReference>
<keyword evidence="2" id="KW-0812">Transmembrane</keyword>
<evidence type="ECO:0000313" key="3">
    <source>
        <dbReference type="EMBL" id="KAK7861810.1"/>
    </source>
</evidence>
<keyword evidence="2" id="KW-0472">Membrane</keyword>
<name>A0AAN9Z4X8_9ORTH</name>
<feature type="transmembrane region" description="Helical" evidence="2">
    <location>
        <begin position="60"/>
        <end position="83"/>
    </location>
</feature>
<comment type="caution">
    <text evidence="3">The sequence shown here is derived from an EMBL/GenBank/DDBJ whole genome shotgun (WGS) entry which is preliminary data.</text>
</comment>
<organism evidence="3 4">
    <name type="scientific">Gryllus longicercus</name>
    <dbReference type="NCBI Taxonomy" id="2509291"/>
    <lineage>
        <taxon>Eukaryota</taxon>
        <taxon>Metazoa</taxon>
        <taxon>Ecdysozoa</taxon>
        <taxon>Arthropoda</taxon>
        <taxon>Hexapoda</taxon>
        <taxon>Insecta</taxon>
        <taxon>Pterygota</taxon>
        <taxon>Neoptera</taxon>
        <taxon>Polyneoptera</taxon>
        <taxon>Orthoptera</taxon>
        <taxon>Ensifera</taxon>
        <taxon>Gryllidea</taxon>
        <taxon>Grylloidea</taxon>
        <taxon>Gryllidae</taxon>
        <taxon>Gryllinae</taxon>
        <taxon>Gryllus</taxon>
    </lineage>
</organism>
<protein>
    <submittedName>
        <fullName evidence="3">Uncharacterized protein</fullName>
    </submittedName>
</protein>
<dbReference type="EMBL" id="JAZDUA010000298">
    <property type="protein sequence ID" value="KAK7861810.1"/>
    <property type="molecule type" value="Genomic_DNA"/>
</dbReference>
<proteinExistence type="predicted"/>
<feature type="region of interest" description="Disordered" evidence="1">
    <location>
        <begin position="1"/>
        <end position="23"/>
    </location>
</feature>
<gene>
    <name evidence="3" type="ORF">R5R35_000576</name>
</gene>
<evidence type="ECO:0000256" key="1">
    <source>
        <dbReference type="SAM" id="MobiDB-lite"/>
    </source>
</evidence>